<evidence type="ECO:0000256" key="1">
    <source>
        <dbReference type="SAM" id="MobiDB-lite"/>
    </source>
</evidence>
<organism evidence="2 3">
    <name type="scientific">Castanea mollissima</name>
    <name type="common">Chinese chestnut</name>
    <dbReference type="NCBI Taxonomy" id="60419"/>
    <lineage>
        <taxon>Eukaryota</taxon>
        <taxon>Viridiplantae</taxon>
        <taxon>Streptophyta</taxon>
        <taxon>Embryophyta</taxon>
        <taxon>Tracheophyta</taxon>
        <taxon>Spermatophyta</taxon>
        <taxon>Magnoliopsida</taxon>
        <taxon>eudicotyledons</taxon>
        <taxon>Gunneridae</taxon>
        <taxon>Pentapetalae</taxon>
        <taxon>rosids</taxon>
        <taxon>fabids</taxon>
        <taxon>Fagales</taxon>
        <taxon>Fagaceae</taxon>
        <taxon>Castanea</taxon>
    </lineage>
</organism>
<evidence type="ECO:0000313" key="2">
    <source>
        <dbReference type="EMBL" id="KAF3950134.1"/>
    </source>
</evidence>
<keyword evidence="3" id="KW-1185">Reference proteome</keyword>
<evidence type="ECO:0000313" key="3">
    <source>
        <dbReference type="Proteomes" id="UP000737018"/>
    </source>
</evidence>
<accession>A0A8J4QPC2</accession>
<dbReference type="AlphaFoldDB" id="A0A8J4QPC2"/>
<sequence length="75" mass="8958">MVRGGNNGGCRMMRWNHEGERERERERERVEGIIHHHHHHEKEGILLFCMKAGNTEEAYLEKEWISMLIYVGITE</sequence>
<gene>
    <name evidence="2" type="ORF">CMV_024071</name>
</gene>
<comment type="caution">
    <text evidence="2">The sequence shown here is derived from an EMBL/GenBank/DDBJ whole genome shotgun (WGS) entry which is preliminary data.</text>
</comment>
<feature type="region of interest" description="Disordered" evidence="1">
    <location>
        <begin position="1"/>
        <end position="27"/>
    </location>
</feature>
<proteinExistence type="predicted"/>
<protein>
    <submittedName>
        <fullName evidence="2">Uncharacterized protein</fullName>
    </submittedName>
</protein>
<reference evidence="2" key="1">
    <citation type="submission" date="2020-03" db="EMBL/GenBank/DDBJ databases">
        <title>Castanea mollissima Vanexum genome sequencing.</title>
        <authorList>
            <person name="Staton M."/>
        </authorList>
    </citation>
    <scope>NUCLEOTIDE SEQUENCE</scope>
    <source>
        <tissue evidence="2">Leaf</tissue>
    </source>
</reference>
<feature type="compositionally biased region" description="Basic and acidic residues" evidence="1">
    <location>
        <begin position="15"/>
        <end position="27"/>
    </location>
</feature>
<name>A0A8J4QPC2_9ROSI</name>
<dbReference type="EMBL" id="JRKL02005656">
    <property type="protein sequence ID" value="KAF3950134.1"/>
    <property type="molecule type" value="Genomic_DNA"/>
</dbReference>
<dbReference type="Proteomes" id="UP000737018">
    <property type="component" value="Unassembled WGS sequence"/>
</dbReference>